<gene>
    <name evidence="3" type="ORF">BOVATA_048590</name>
</gene>
<keyword evidence="1" id="KW-0175">Coiled coil</keyword>
<evidence type="ECO:0000313" key="3">
    <source>
        <dbReference type="EMBL" id="GBE63366.1"/>
    </source>
</evidence>
<keyword evidence="2" id="KW-1133">Transmembrane helix</keyword>
<dbReference type="VEuPathDB" id="PiroplasmaDB:BOVATA_048590"/>
<keyword evidence="2" id="KW-0812">Transmembrane</keyword>
<name>A0A2H6KK47_9APIC</name>
<accession>A0A2H6KK47</accession>
<comment type="caution">
    <text evidence="3">The sequence shown here is derived from an EMBL/GenBank/DDBJ whole genome shotgun (WGS) entry which is preliminary data.</text>
</comment>
<evidence type="ECO:0000256" key="1">
    <source>
        <dbReference type="SAM" id="Coils"/>
    </source>
</evidence>
<feature type="coiled-coil region" evidence="1">
    <location>
        <begin position="1138"/>
        <end position="1169"/>
    </location>
</feature>
<sequence>MGFGDISTVASHTMRGQHLMKVLSRFCSKSDRPLAKLCSYLTCLLQRPPQTLDEMLAFYHSLLNGWEGSGEHRQEAFQAAVENAYFCRQYNKFNPKFICDSATHKADNHPHGDISSIINCNEKSSPVSPCGSYIHPLSYNTRCIYSKEHAEKYLSWIVYLTETFYDYLCRLLSKCEENCGTNESKCRIEGCANDCQMLKSSTHSSSCRSIIQCPHTLPAFYTEGIVFGNGTKIGGRLGKHLKRTCGDFIEQLKKVCGGKSLIAKLIHETIPEYIWTIRQPFSYLLLSLWSLSLLYLLHIAVVRLDVLRIRSHLRSPSSHRIAAQSLLAAARVGKIANVKGKALKDIDTRRISLGKLAGQLSGFIGGSGEVKDALVNGLQSNVNQLEKLLKTSCGGEGCCKDAGEAINNLNEFNEKLKKHLKDETKTSKKLVDILSACNLNVHDDPFNKLQEPINQKIQELNQRIEELKRLNNDDNKSKNASEIDKLNKDLQSHNASKKSLETLKGLCEYAEKIPKNNVTDQSCKKLLESLCTGLEKFLGYQDGNYTGEGIVYSDLDRLCDGVMAFLHGVLESVKDDDNVTTYDNNDPKINDVINTLNTSVGKGRKAFQAAVSEVSGWLKKHAVQVETLTGRVTAELGKLITKLSSGAGGNENAFYQAVEREAEQPLAQQLAAWRGTLSSISSALRDSVQIEIDKLDSALRGRIEVEMKPVSTAVKMLTDSANDEVFRLQVTGVDQMLVEQRERCEKSIIEECEVLQMWLDDGFGKIWKGITRMNDKRNEQFAHIRNAVNPAKLHINNLLAKFDGTYKYEIGNRLNEIASKLRDVNKDEYAVGAKDGKSRLNQEVNSLTNKVIELERVYHAELKNIKAKVDGLVDLTKTQVNKFTDKIKEDLKKLRDTTVNDAIQGLFSKLKTDVETIGQASSASGGANDRLNNVKIESLKKLAQAAQQKTLQFEDTDQFTTPMDLDNLKECFKAMEAKFTITGSPNNSAATFADTIISGINDSVREALKDIDGEKSTTFGTHMKNYVDHKLFQVNNKWSHIKQAFGETLKAFDTGGYQVVTSAINGYAVANKAIMDVIKSALDIITTLEKTPQFAVEKKADIDELMVKLKNDIEGVRDRINYIDQIVKETADALTMVISELVNAYNEARKNARNALSNLQKKLLDEVKKAFEKVTTEIQKLFCKQHEADITALHKLVTEQKSAIGNIMDIDSANGVKGLLARLKINHETLYQIPVQNDTKEAAKYVKHYCDPLMKYIKDQSMTPVPPSGKEENDMSYAVNKIHDHLTTLLTHLTNNDNRKYSFDHDFIKLHDSITNALNHFAPSKLSGIFNAQLIDALRAGLTDFCSQLGHAYVNEYSGLTVDWTKTINNKPELTDDADRCAMLFLTCLSTLFENLSTLINHCGNACISDQIDSNTKLGKWFHKCGFRVSTGDANRDGELRNNAECKGRHIIPLITDGKVFNKYYAGTLKNIYTYLQTYLRVCHLTIRPKPKSPCNVYEMLCWFTGLTHNAIYQQLSFDAFSDLFDKPENAGDNSHVVDGISFEYQTAKSLQAYPQTITAAKLTDALTEVCHYAEEMLITVLGTGDALTTYAVEFSNNSHNLYYPSRSEECLHMVIYILRKLLQPLRFLKKQCNLETKYYGWLQCSYGSGVQTACWQCGQHSSIYPPSDHACSGTSPLHLYLTDSLRGMLPHQLTSVGCKSSCNTCSKGQPGMPCLTPLGFRGFSGSKRSGKDLCNVLTKFLSNDYVTCLLTVVPKPPSTLPEHFAFACSLVTAINAPSSPKHSNHRIFADAFAKSASEQSIDLYKNPSDLTNALASAYGSSVSDHGAKSHVGVYAEMSALSKTIPCSDQDVHCAPFIECLSAESYKYVAQKHTKLYLSWAIYLPWNLWDYLRSLLDAFQSIDCRSFGCPGCSCKPASHGSKHKCSCRAIVCCRAVLPTFYQYGFTFKDPKTLLDGTNRKICNHFYTQLEMVIKSEYFDKLFKSCDNFLKEIRWPFILTLLALWSLSLLYLLHIAVVRLDVLRIRSHLRSPSSHRIAAQSLLAAARVKALANVKYFSP</sequence>
<dbReference type="EMBL" id="BDSA01000037">
    <property type="protein sequence ID" value="GBE63366.1"/>
    <property type="molecule type" value="Genomic_DNA"/>
</dbReference>
<keyword evidence="4" id="KW-1185">Reference proteome</keyword>
<dbReference type="RefSeq" id="XP_028869609.1">
    <property type="nucleotide sequence ID" value="XM_029013776.1"/>
</dbReference>
<keyword evidence="2" id="KW-0472">Membrane</keyword>
<organism evidence="3 4">
    <name type="scientific">Babesia ovata</name>
    <dbReference type="NCBI Taxonomy" id="189622"/>
    <lineage>
        <taxon>Eukaryota</taxon>
        <taxon>Sar</taxon>
        <taxon>Alveolata</taxon>
        <taxon>Apicomplexa</taxon>
        <taxon>Aconoidasida</taxon>
        <taxon>Piroplasmida</taxon>
        <taxon>Babesiidae</taxon>
        <taxon>Babesia</taxon>
    </lineage>
</organism>
<reference evidence="3 4" key="1">
    <citation type="journal article" date="2017" name="BMC Genomics">
        <title>Whole-genome assembly of Babesia ovata and comparative genomics between closely related pathogens.</title>
        <authorList>
            <person name="Yamagishi J."/>
            <person name="Asada M."/>
            <person name="Hakimi H."/>
            <person name="Tanaka T.Q."/>
            <person name="Sugimoto C."/>
            <person name="Kawazu S."/>
        </authorList>
    </citation>
    <scope>NUCLEOTIDE SEQUENCE [LARGE SCALE GENOMIC DNA]</scope>
    <source>
        <strain evidence="3 4">Miyake</strain>
    </source>
</reference>
<evidence type="ECO:0000313" key="4">
    <source>
        <dbReference type="Proteomes" id="UP000236319"/>
    </source>
</evidence>
<dbReference type="Proteomes" id="UP000236319">
    <property type="component" value="Unassembled WGS sequence"/>
</dbReference>
<dbReference type="GeneID" id="39877136"/>
<evidence type="ECO:0000256" key="2">
    <source>
        <dbReference type="SAM" id="Phobius"/>
    </source>
</evidence>
<evidence type="ECO:0008006" key="5">
    <source>
        <dbReference type="Google" id="ProtNLM"/>
    </source>
</evidence>
<proteinExistence type="predicted"/>
<protein>
    <recommendedName>
        <fullName evidence="5">Extracellular matrix-binding ebh</fullName>
    </recommendedName>
</protein>
<feature type="coiled-coil region" evidence="1">
    <location>
        <begin position="450"/>
        <end position="503"/>
    </location>
</feature>
<feature type="transmembrane region" description="Helical" evidence="2">
    <location>
        <begin position="1994"/>
        <end position="2019"/>
    </location>
</feature>
<dbReference type="OrthoDB" id="366456at2759"/>